<dbReference type="EMBL" id="MCBR01018883">
    <property type="protein sequence ID" value="RKF57531.1"/>
    <property type="molecule type" value="Genomic_DNA"/>
</dbReference>
<dbReference type="OrthoDB" id="5332316at2759"/>
<gene>
    <name evidence="1" type="ORF">GcC1_188010</name>
</gene>
<dbReference type="AlphaFoldDB" id="A0A420HJC9"/>
<comment type="caution">
    <text evidence="1">The sequence shown here is derived from an EMBL/GenBank/DDBJ whole genome shotgun (WGS) entry which is preliminary data.</text>
</comment>
<dbReference type="Proteomes" id="UP000285405">
    <property type="component" value="Unassembled WGS sequence"/>
</dbReference>
<sequence length="598" mass="67593">MMPLLPGMPPQFLLPSWNLWQLVSNAQKSHCKNIKVPWISIILDTDKRNYCLTNTNPIKDPFRLKTSTPLAKFHSRCQILSNKIDASVSSCIRDEVTSDTKVGKEPPLLDRVILQQGELAGSGASLEGMERTSYLESDEITPSSSPSKQVNTGFLGLPSKSDKHNFESTNSLKATDNEPINVTLNKEDNVSRSNSHLELTVNSGGVEPIITHKLMNDELEADLKKTKDQESFPNNTQNSALIIDSTKSFESKSLFDELFPEELAKQNTAVAKRRRAIIRLETLPIFNWKPNIGPRKTTTASQKFGLEQKNMEANLSASSKTQSFKTASLSFENLFVLSLNACGTSLEESDFFRLGSKGEHIESWASGIVKVIPVRNEDTLRCIGSYLILFSTEDSARAYLEQIMRLHKLSRMKEKSDKLMLPVKSEDLHKGENVDSLLKNFSLVPGYSRLYLKPLKRPFKTRISNILRNDGPVGKIRLSTKTDNLVLLYLDIGKVSLDDFKSFIKQDGKRRNSHWKLLGGPDMIIEVNDTENVDPQAFTGTSKQKNTQPKPSSFILPFAVESEVRRFIREWHRRPFPLNRKKDKDDHYVPIVNAEVLW</sequence>
<evidence type="ECO:0000313" key="2">
    <source>
        <dbReference type="Proteomes" id="UP000285405"/>
    </source>
</evidence>
<protein>
    <submittedName>
        <fullName evidence="1">Uncharacterized protein</fullName>
    </submittedName>
</protein>
<name>A0A420HJC9_9PEZI</name>
<evidence type="ECO:0000313" key="1">
    <source>
        <dbReference type="EMBL" id="RKF57531.1"/>
    </source>
</evidence>
<reference evidence="1 2" key="1">
    <citation type="journal article" date="2018" name="BMC Genomics">
        <title>Comparative genome analyses reveal sequence features reflecting distinct modes of host-adaptation between dicot and monocot powdery mildew.</title>
        <authorList>
            <person name="Wu Y."/>
            <person name="Ma X."/>
            <person name="Pan Z."/>
            <person name="Kale S.D."/>
            <person name="Song Y."/>
            <person name="King H."/>
            <person name="Zhang Q."/>
            <person name="Presley C."/>
            <person name="Deng X."/>
            <person name="Wei C.I."/>
            <person name="Xiao S."/>
        </authorList>
    </citation>
    <scope>NUCLEOTIDE SEQUENCE [LARGE SCALE GENOMIC DNA]</scope>
    <source>
        <strain evidence="1">UCSC1</strain>
    </source>
</reference>
<organism evidence="1 2">
    <name type="scientific">Golovinomyces cichoracearum</name>
    <dbReference type="NCBI Taxonomy" id="62708"/>
    <lineage>
        <taxon>Eukaryota</taxon>
        <taxon>Fungi</taxon>
        <taxon>Dikarya</taxon>
        <taxon>Ascomycota</taxon>
        <taxon>Pezizomycotina</taxon>
        <taxon>Leotiomycetes</taxon>
        <taxon>Erysiphales</taxon>
        <taxon>Erysiphaceae</taxon>
        <taxon>Golovinomyces</taxon>
    </lineage>
</organism>
<proteinExistence type="predicted"/>
<accession>A0A420HJC9</accession>